<sequence>MNDGFTDRFRRVRAWAGNAHTLGWLLQADIAGLDRIETESAGDLFREADRRPLLVGLFGGTGVGKSSLLNRLAGQQIAKTGVTRPTSIQATMYVHRSQTLNAFSVDSPVAD</sequence>
<dbReference type="InterPro" id="IPR027417">
    <property type="entry name" value="P-loop_NTPase"/>
</dbReference>
<organism evidence="2">
    <name type="scientific">marine sediment metagenome</name>
    <dbReference type="NCBI Taxonomy" id="412755"/>
    <lineage>
        <taxon>unclassified sequences</taxon>
        <taxon>metagenomes</taxon>
        <taxon>ecological metagenomes</taxon>
    </lineage>
</organism>
<dbReference type="AlphaFoldDB" id="X1GUQ1"/>
<comment type="caution">
    <text evidence="2">The sequence shown here is derived from an EMBL/GenBank/DDBJ whole genome shotgun (WGS) entry which is preliminary data.</text>
</comment>
<gene>
    <name evidence="2" type="ORF">S03H2_17136</name>
</gene>
<evidence type="ECO:0000259" key="1">
    <source>
        <dbReference type="Pfam" id="PF01926"/>
    </source>
</evidence>
<feature type="domain" description="G" evidence="1">
    <location>
        <begin position="55"/>
        <end position="93"/>
    </location>
</feature>
<proteinExistence type="predicted"/>
<accession>X1GUQ1</accession>
<name>X1GUQ1_9ZZZZ</name>
<dbReference type="GO" id="GO:0005525">
    <property type="term" value="F:GTP binding"/>
    <property type="evidence" value="ECO:0007669"/>
    <property type="project" value="InterPro"/>
</dbReference>
<dbReference type="EMBL" id="BARU01008814">
    <property type="protein sequence ID" value="GAH45334.1"/>
    <property type="molecule type" value="Genomic_DNA"/>
</dbReference>
<evidence type="ECO:0000313" key="2">
    <source>
        <dbReference type="EMBL" id="GAH45334.1"/>
    </source>
</evidence>
<dbReference type="Pfam" id="PF01926">
    <property type="entry name" value="MMR_HSR1"/>
    <property type="match status" value="1"/>
</dbReference>
<feature type="non-terminal residue" evidence="2">
    <location>
        <position position="111"/>
    </location>
</feature>
<protein>
    <recommendedName>
        <fullName evidence="1">G domain-containing protein</fullName>
    </recommendedName>
</protein>
<dbReference type="InterPro" id="IPR006073">
    <property type="entry name" value="GTP-bd"/>
</dbReference>
<dbReference type="Gene3D" id="3.40.50.300">
    <property type="entry name" value="P-loop containing nucleotide triphosphate hydrolases"/>
    <property type="match status" value="1"/>
</dbReference>
<reference evidence="2" key="1">
    <citation type="journal article" date="2014" name="Front. Microbiol.">
        <title>High frequency of phylogenetically diverse reductive dehalogenase-homologous genes in deep subseafloor sedimentary metagenomes.</title>
        <authorList>
            <person name="Kawai M."/>
            <person name="Futagami T."/>
            <person name="Toyoda A."/>
            <person name="Takaki Y."/>
            <person name="Nishi S."/>
            <person name="Hori S."/>
            <person name="Arai W."/>
            <person name="Tsubouchi T."/>
            <person name="Morono Y."/>
            <person name="Uchiyama I."/>
            <person name="Ito T."/>
            <person name="Fujiyama A."/>
            <person name="Inagaki F."/>
            <person name="Takami H."/>
        </authorList>
    </citation>
    <scope>NUCLEOTIDE SEQUENCE</scope>
    <source>
        <strain evidence="2">Expedition CK06-06</strain>
    </source>
</reference>
<dbReference type="SUPFAM" id="SSF52540">
    <property type="entry name" value="P-loop containing nucleoside triphosphate hydrolases"/>
    <property type="match status" value="1"/>
</dbReference>